<dbReference type="InterPro" id="IPR022191">
    <property type="entry name" value="DUF3717"/>
</dbReference>
<dbReference type="EMBL" id="CP099959">
    <property type="protein sequence ID" value="XCC57728.1"/>
    <property type="molecule type" value="Genomic_DNA"/>
</dbReference>
<organism evidence="1">
    <name type="scientific">Polynucleobacter sp. UK-FUSCHL-C3</name>
    <dbReference type="NCBI Taxonomy" id="2955208"/>
    <lineage>
        <taxon>Bacteria</taxon>
        <taxon>Pseudomonadati</taxon>
        <taxon>Pseudomonadota</taxon>
        <taxon>Betaproteobacteria</taxon>
        <taxon>Burkholderiales</taxon>
        <taxon>Burkholderiaceae</taxon>
        <taxon>Polynucleobacter</taxon>
    </lineage>
</organism>
<dbReference type="Pfam" id="PF12512">
    <property type="entry name" value="DUF3717"/>
    <property type="match status" value="1"/>
</dbReference>
<protein>
    <submittedName>
        <fullName evidence="1">DUF3717 domain-containing protein</fullName>
    </submittedName>
</protein>
<name>A0AAU8A2T9_9BURK</name>
<proteinExistence type="predicted"/>
<dbReference type="RefSeq" id="WP_353438815.1">
    <property type="nucleotide sequence ID" value="NZ_CP099959.1"/>
</dbReference>
<sequence>MLFITIQELEAAINYWRSQSPAKGEELILSKEAAALAKPYALMIVQGSQRMPIDILDEACKEALTKFMGARNSS</sequence>
<gene>
    <name evidence="1" type="ORF">NKE59_00025</name>
</gene>
<dbReference type="AlphaFoldDB" id="A0AAU8A2T9"/>
<accession>A0AAU8A2T9</accession>
<reference evidence="1" key="1">
    <citation type="submission" date="2022-06" db="EMBL/GenBank/DDBJ databases">
        <title>New Polynucleobacter species.</title>
        <authorList>
            <person name="Hahn M.W."/>
        </authorList>
    </citation>
    <scope>NUCLEOTIDE SEQUENCE</scope>
    <source>
        <strain evidence="1">UK-FUSCHL-C3</strain>
    </source>
</reference>
<evidence type="ECO:0000313" key="1">
    <source>
        <dbReference type="EMBL" id="XCC57728.1"/>
    </source>
</evidence>